<dbReference type="InterPro" id="IPR006153">
    <property type="entry name" value="Cation/H_exchanger_TM"/>
</dbReference>
<feature type="transmembrane region" description="Helical" evidence="11">
    <location>
        <begin position="150"/>
        <end position="171"/>
    </location>
</feature>
<feature type="transmembrane region" description="Helical" evidence="11">
    <location>
        <begin position="183"/>
        <end position="203"/>
    </location>
</feature>
<dbReference type="Gene3D" id="1.20.1530.20">
    <property type="match status" value="1"/>
</dbReference>
<evidence type="ECO:0000256" key="5">
    <source>
        <dbReference type="ARBA" id="ARBA00022692"/>
    </source>
</evidence>
<feature type="transmembrane region" description="Helical" evidence="11">
    <location>
        <begin position="269"/>
        <end position="288"/>
    </location>
</feature>
<feature type="transmembrane region" description="Helical" evidence="11">
    <location>
        <begin position="120"/>
        <end position="138"/>
    </location>
</feature>
<comment type="subcellular location">
    <subcellularLocation>
        <location evidence="1">Membrane</location>
        <topology evidence="1">Multi-pass membrane protein</topology>
    </subcellularLocation>
</comment>
<feature type="transmembrane region" description="Helical" evidence="11">
    <location>
        <begin position="215"/>
        <end position="232"/>
    </location>
</feature>
<dbReference type="GO" id="GO:0015297">
    <property type="term" value="F:antiporter activity"/>
    <property type="evidence" value="ECO:0007669"/>
    <property type="project" value="UniProtKB-KW"/>
</dbReference>
<evidence type="ECO:0000313" key="13">
    <source>
        <dbReference type="EMBL" id="TCU60373.1"/>
    </source>
</evidence>
<evidence type="ECO:0000259" key="12">
    <source>
        <dbReference type="Pfam" id="PF00999"/>
    </source>
</evidence>
<keyword evidence="8" id="KW-0406">Ion transport</keyword>
<evidence type="ECO:0000256" key="6">
    <source>
        <dbReference type="ARBA" id="ARBA00022989"/>
    </source>
</evidence>
<dbReference type="InterPro" id="IPR038770">
    <property type="entry name" value="Na+/solute_symporter_sf"/>
</dbReference>
<feature type="transmembrane region" description="Helical" evidence="11">
    <location>
        <begin position="294"/>
        <end position="316"/>
    </location>
</feature>
<evidence type="ECO:0000256" key="11">
    <source>
        <dbReference type="SAM" id="Phobius"/>
    </source>
</evidence>
<sequence length="424" mass="45982">MESYGYLLDIALILIFTKVLGLVTKRIEMPQVVGALMAGIVLGPGFLKIVHESQFIDHIAEIGVIVLMFSAGLETDINELKKSGGKSFVIALIGVLIPLIGGYLLASFYNSGDKAFLENMFIGVILTATSVSISVETLKEMGKLSTPSGNAILGAALIDDVLGIIALTLITGMADTSVDLTTVMIKIVAFFAVSIVIGLAAHKLIEKWFDRYEKVHRRFSILSFAFCLLFAYCAEEFFGVADITGAFIAGLIISGTSRSSYVKMRIETLSYLLISPVFFASIGLKFVLPEMTTSILIFSVLLLVISVLSKILGCGLGAKLCGYQTIQSARIGVGMISRGEVALIVASKGMAVGLMNDQFFGPIIIMVVFTTIVTPILLKFVFKDRINDPDVYTDSALIEDYSEVENNERKNMEILEQKKKRSAA</sequence>
<evidence type="ECO:0000256" key="8">
    <source>
        <dbReference type="ARBA" id="ARBA00023065"/>
    </source>
</evidence>
<accession>A0A4R3TEC9</accession>
<dbReference type="EMBL" id="SMBP01000007">
    <property type="protein sequence ID" value="TCU60373.1"/>
    <property type="molecule type" value="Genomic_DNA"/>
</dbReference>
<comment type="similarity">
    <text evidence="2">Belongs to the monovalent cation:proton antiporter 2 (CPA2) transporter (TC 2.A.37) family.</text>
</comment>
<keyword evidence="10" id="KW-0739">Sodium transport</keyword>
<dbReference type="Proteomes" id="UP000295773">
    <property type="component" value="Unassembled WGS sequence"/>
</dbReference>
<feature type="transmembrane region" description="Helical" evidence="11">
    <location>
        <begin position="87"/>
        <end position="108"/>
    </location>
</feature>
<feature type="domain" description="Cation/H+ exchanger transmembrane" evidence="12">
    <location>
        <begin position="15"/>
        <end position="383"/>
    </location>
</feature>
<keyword evidence="5 11" id="KW-0812">Transmembrane</keyword>
<name>A0A4R3TEC9_9FIRM</name>
<keyword evidence="4" id="KW-0050">Antiport</keyword>
<keyword evidence="14" id="KW-1185">Reference proteome</keyword>
<evidence type="ECO:0000256" key="4">
    <source>
        <dbReference type="ARBA" id="ARBA00022449"/>
    </source>
</evidence>
<dbReference type="AlphaFoldDB" id="A0A4R3TEC9"/>
<gene>
    <name evidence="13" type="ORF">EDD61_10762</name>
</gene>
<dbReference type="GO" id="GO:1902600">
    <property type="term" value="P:proton transmembrane transport"/>
    <property type="evidence" value="ECO:0007669"/>
    <property type="project" value="InterPro"/>
</dbReference>
<evidence type="ECO:0000256" key="3">
    <source>
        <dbReference type="ARBA" id="ARBA00022448"/>
    </source>
</evidence>
<dbReference type="PANTHER" id="PTHR43562:SF3">
    <property type="entry name" value="SODIUM ION_PROTON EXCHANGER (EUROFUNG)"/>
    <property type="match status" value="1"/>
</dbReference>
<dbReference type="Pfam" id="PF00999">
    <property type="entry name" value="Na_H_Exchanger"/>
    <property type="match status" value="1"/>
</dbReference>
<reference evidence="13 14" key="1">
    <citation type="submission" date="2019-03" db="EMBL/GenBank/DDBJ databases">
        <title>Genomic Encyclopedia of Type Strains, Phase IV (KMG-IV): sequencing the most valuable type-strain genomes for metagenomic binning, comparative biology and taxonomic classification.</title>
        <authorList>
            <person name="Goeker M."/>
        </authorList>
    </citation>
    <scope>NUCLEOTIDE SEQUENCE [LARGE SCALE GENOMIC DNA]</scope>
    <source>
        <strain evidence="13 14">DSM 29481</strain>
    </source>
</reference>
<keyword evidence="6 11" id="KW-1133">Transmembrane helix</keyword>
<evidence type="ECO:0000256" key="9">
    <source>
        <dbReference type="ARBA" id="ARBA00023136"/>
    </source>
</evidence>
<feature type="transmembrane region" description="Helical" evidence="11">
    <location>
        <begin position="359"/>
        <end position="378"/>
    </location>
</feature>
<dbReference type="PANTHER" id="PTHR43562">
    <property type="entry name" value="NAPA-TYPE SODIUM/HYDROGEN ANTIPORTER"/>
    <property type="match status" value="1"/>
</dbReference>
<feature type="transmembrane region" description="Helical" evidence="11">
    <location>
        <begin position="6"/>
        <end position="24"/>
    </location>
</feature>
<keyword evidence="7" id="KW-0915">Sodium</keyword>
<evidence type="ECO:0000256" key="2">
    <source>
        <dbReference type="ARBA" id="ARBA00005551"/>
    </source>
</evidence>
<evidence type="ECO:0000256" key="1">
    <source>
        <dbReference type="ARBA" id="ARBA00004141"/>
    </source>
</evidence>
<comment type="caution">
    <text evidence="13">The sequence shown here is derived from an EMBL/GenBank/DDBJ whole genome shotgun (WGS) entry which is preliminary data.</text>
</comment>
<proteinExistence type="inferred from homology"/>
<evidence type="ECO:0000256" key="10">
    <source>
        <dbReference type="ARBA" id="ARBA00023201"/>
    </source>
</evidence>
<evidence type="ECO:0000313" key="14">
    <source>
        <dbReference type="Proteomes" id="UP000295773"/>
    </source>
</evidence>
<dbReference type="RefSeq" id="WP_132224483.1">
    <property type="nucleotide sequence ID" value="NZ_JADPGE010000013.1"/>
</dbReference>
<evidence type="ECO:0000256" key="7">
    <source>
        <dbReference type="ARBA" id="ARBA00023053"/>
    </source>
</evidence>
<dbReference type="GO" id="GO:0016020">
    <property type="term" value="C:membrane"/>
    <property type="evidence" value="ECO:0007669"/>
    <property type="project" value="UniProtKB-SubCell"/>
</dbReference>
<keyword evidence="3" id="KW-0813">Transport</keyword>
<organism evidence="13 14">
    <name type="scientific">Longicatena caecimuris</name>
    <dbReference type="NCBI Taxonomy" id="1796635"/>
    <lineage>
        <taxon>Bacteria</taxon>
        <taxon>Bacillati</taxon>
        <taxon>Bacillota</taxon>
        <taxon>Erysipelotrichia</taxon>
        <taxon>Erysipelotrichales</taxon>
        <taxon>Erysipelotrichaceae</taxon>
        <taxon>Longicatena</taxon>
    </lineage>
</organism>
<keyword evidence="9 11" id="KW-0472">Membrane</keyword>
<dbReference type="GO" id="GO:0006814">
    <property type="term" value="P:sodium ion transport"/>
    <property type="evidence" value="ECO:0007669"/>
    <property type="project" value="UniProtKB-KW"/>
</dbReference>
<protein>
    <submittedName>
        <fullName evidence="13">Sodium/proton-potassium antiporter GerN (CPA2 family)</fullName>
    </submittedName>
</protein>